<dbReference type="SUPFAM" id="SSF88659">
    <property type="entry name" value="Sigma3 and sigma4 domains of RNA polymerase sigma factors"/>
    <property type="match status" value="1"/>
</dbReference>
<evidence type="ECO:0000313" key="7">
    <source>
        <dbReference type="Proteomes" id="UP000286402"/>
    </source>
</evidence>
<dbReference type="NCBIfam" id="TIGR02937">
    <property type="entry name" value="sigma70-ECF"/>
    <property type="match status" value="1"/>
</dbReference>
<keyword evidence="7" id="KW-1185">Reference proteome</keyword>
<reference evidence="6 7" key="1">
    <citation type="submission" date="2016-07" db="EMBL/GenBank/DDBJ databases">
        <title>Genome analysis of Sphingobacterium siyangense T12B17.</title>
        <authorList>
            <person name="Xu D."/>
            <person name="Su Y."/>
            <person name="Zheng S."/>
        </authorList>
    </citation>
    <scope>NUCLEOTIDE SEQUENCE [LARGE SCALE GENOMIC DNA]</scope>
    <source>
        <strain evidence="6 7">T12B17</strain>
    </source>
</reference>
<dbReference type="InterPro" id="IPR013325">
    <property type="entry name" value="RNA_pol_sigma_r2"/>
</dbReference>
<name>A0A420FFT4_9SPHI</name>
<dbReference type="InterPro" id="IPR039425">
    <property type="entry name" value="RNA_pol_sigma-70-like"/>
</dbReference>
<dbReference type="InterPro" id="IPR013324">
    <property type="entry name" value="RNA_pol_sigma_r3/r4-like"/>
</dbReference>
<dbReference type="PANTHER" id="PTHR43133:SF46">
    <property type="entry name" value="RNA POLYMERASE SIGMA-70 FACTOR ECF SUBFAMILY"/>
    <property type="match status" value="1"/>
</dbReference>
<comment type="similarity">
    <text evidence="1">Belongs to the sigma-70 factor family. ECF subfamily.</text>
</comment>
<dbReference type="PANTHER" id="PTHR43133">
    <property type="entry name" value="RNA POLYMERASE ECF-TYPE SIGMA FACTO"/>
    <property type="match status" value="1"/>
</dbReference>
<dbReference type="Proteomes" id="UP000286402">
    <property type="component" value="Unassembled WGS sequence"/>
</dbReference>
<evidence type="ECO:0000259" key="5">
    <source>
        <dbReference type="Pfam" id="PF08281"/>
    </source>
</evidence>
<protein>
    <recommendedName>
        <fullName evidence="5">RNA polymerase sigma factor 70 region 4 type 2 domain-containing protein</fullName>
    </recommendedName>
</protein>
<feature type="domain" description="RNA polymerase sigma factor 70 region 4 type 2" evidence="5">
    <location>
        <begin position="121"/>
        <end position="171"/>
    </location>
</feature>
<organism evidence="6 7">
    <name type="scientific">Sphingobacterium siyangense</name>
    <dbReference type="NCBI Taxonomy" id="459529"/>
    <lineage>
        <taxon>Bacteria</taxon>
        <taxon>Pseudomonadati</taxon>
        <taxon>Bacteroidota</taxon>
        <taxon>Sphingobacteriia</taxon>
        <taxon>Sphingobacteriales</taxon>
        <taxon>Sphingobacteriaceae</taxon>
        <taxon>Sphingobacterium</taxon>
    </lineage>
</organism>
<keyword evidence="4" id="KW-0804">Transcription</keyword>
<evidence type="ECO:0000256" key="1">
    <source>
        <dbReference type="ARBA" id="ARBA00010641"/>
    </source>
</evidence>
<dbReference type="NCBIfam" id="TIGR02985">
    <property type="entry name" value="Sig70_bacteroi1"/>
    <property type="match status" value="1"/>
</dbReference>
<dbReference type="Gene3D" id="1.10.10.10">
    <property type="entry name" value="Winged helix-like DNA-binding domain superfamily/Winged helix DNA-binding domain"/>
    <property type="match status" value="1"/>
</dbReference>
<keyword evidence="2" id="KW-0805">Transcription regulation</keyword>
<dbReference type="GO" id="GO:0016987">
    <property type="term" value="F:sigma factor activity"/>
    <property type="evidence" value="ECO:0007669"/>
    <property type="project" value="UniProtKB-KW"/>
</dbReference>
<dbReference type="Pfam" id="PF08281">
    <property type="entry name" value="Sigma70_r4_2"/>
    <property type="match status" value="1"/>
</dbReference>
<evidence type="ECO:0000256" key="2">
    <source>
        <dbReference type="ARBA" id="ARBA00023015"/>
    </source>
</evidence>
<evidence type="ECO:0000256" key="3">
    <source>
        <dbReference type="ARBA" id="ARBA00023082"/>
    </source>
</evidence>
<comment type="caution">
    <text evidence="6">The sequence shown here is derived from an EMBL/GenBank/DDBJ whole genome shotgun (WGS) entry which is preliminary data.</text>
</comment>
<evidence type="ECO:0000256" key="4">
    <source>
        <dbReference type="ARBA" id="ARBA00023163"/>
    </source>
</evidence>
<dbReference type="SUPFAM" id="SSF88946">
    <property type="entry name" value="Sigma2 domain of RNA polymerase sigma factors"/>
    <property type="match status" value="1"/>
</dbReference>
<proteinExistence type="inferred from homology"/>
<dbReference type="InterPro" id="IPR014327">
    <property type="entry name" value="RNA_pol_sigma70_bacteroid"/>
</dbReference>
<dbReference type="RefSeq" id="WP_120336064.1">
    <property type="nucleotide sequence ID" value="NZ_MCAQ01000028.1"/>
</dbReference>
<dbReference type="GO" id="GO:0003677">
    <property type="term" value="F:DNA binding"/>
    <property type="evidence" value="ECO:0007669"/>
    <property type="project" value="InterPro"/>
</dbReference>
<dbReference type="Gene3D" id="1.10.1740.10">
    <property type="match status" value="1"/>
</dbReference>
<dbReference type="GO" id="GO:0006352">
    <property type="term" value="P:DNA-templated transcription initiation"/>
    <property type="evidence" value="ECO:0007669"/>
    <property type="project" value="InterPro"/>
</dbReference>
<keyword evidence="3" id="KW-0731">Sigma factor</keyword>
<accession>A0A420FFT4</accession>
<dbReference type="InterPro" id="IPR013249">
    <property type="entry name" value="RNA_pol_sigma70_r4_t2"/>
</dbReference>
<evidence type="ECO:0000313" key="6">
    <source>
        <dbReference type="EMBL" id="RKF31832.1"/>
    </source>
</evidence>
<gene>
    <name evidence="6" type="ORF">BCY89_16885</name>
</gene>
<sequence>MNQNDQADLDLVERLKSGDTSAFRTIYAKYVDKLFLFGVNIIKDEEDCTDVIQDVFVWLWENREELSISHLKSYLYAAVKYKLTRKILSSRRREEILNHRPAIAAVVEDESLALKELQAVIHDFIRTLPPKAREVFVLSRESYLPHHDIAEQLGISENTVRNHLSVSLRKLRVYLSKNFYWTFFLFFFH</sequence>
<dbReference type="InterPro" id="IPR036388">
    <property type="entry name" value="WH-like_DNA-bd_sf"/>
</dbReference>
<dbReference type="AlphaFoldDB" id="A0A420FFT4"/>
<dbReference type="InterPro" id="IPR014284">
    <property type="entry name" value="RNA_pol_sigma-70_dom"/>
</dbReference>
<dbReference type="EMBL" id="MCAQ01000028">
    <property type="protein sequence ID" value="RKF31832.1"/>
    <property type="molecule type" value="Genomic_DNA"/>
</dbReference>